<feature type="transmembrane region" description="Helical" evidence="9">
    <location>
        <begin position="122"/>
        <end position="143"/>
    </location>
</feature>
<name>A0A6S6SD92_9GAMM</name>
<evidence type="ECO:0000256" key="6">
    <source>
        <dbReference type="ARBA" id="ARBA00022989"/>
    </source>
</evidence>
<feature type="transmembrane region" description="Helical" evidence="9">
    <location>
        <begin position="86"/>
        <end position="107"/>
    </location>
</feature>
<keyword evidence="2 9" id="KW-0813">Transport</keyword>
<dbReference type="PANTHER" id="PTHR35011">
    <property type="entry name" value="2,3-DIKETO-L-GULONATE TRAP TRANSPORTER SMALL PERMEASE PROTEIN YIAM"/>
    <property type="match status" value="1"/>
</dbReference>
<keyword evidence="7 9" id="KW-0472">Membrane</keyword>
<evidence type="ECO:0000256" key="8">
    <source>
        <dbReference type="ARBA" id="ARBA00038436"/>
    </source>
</evidence>
<proteinExistence type="inferred from homology"/>
<evidence type="ECO:0000256" key="5">
    <source>
        <dbReference type="ARBA" id="ARBA00022692"/>
    </source>
</evidence>
<dbReference type="GO" id="GO:0015740">
    <property type="term" value="P:C4-dicarboxylate transport"/>
    <property type="evidence" value="ECO:0007669"/>
    <property type="project" value="TreeGrafter"/>
</dbReference>
<evidence type="ECO:0000313" key="11">
    <source>
        <dbReference type="EMBL" id="CAA6801005.1"/>
    </source>
</evidence>
<evidence type="ECO:0000256" key="3">
    <source>
        <dbReference type="ARBA" id="ARBA00022475"/>
    </source>
</evidence>
<comment type="subcellular location">
    <subcellularLocation>
        <location evidence="1 9">Cell inner membrane</location>
        <topology evidence="1 9">Multi-pass membrane protein</topology>
    </subcellularLocation>
</comment>
<dbReference type="InterPro" id="IPR007387">
    <property type="entry name" value="TRAP_DctQ"/>
</dbReference>
<evidence type="ECO:0000256" key="2">
    <source>
        <dbReference type="ARBA" id="ARBA00022448"/>
    </source>
</evidence>
<evidence type="ECO:0000256" key="4">
    <source>
        <dbReference type="ARBA" id="ARBA00022519"/>
    </source>
</evidence>
<evidence type="ECO:0000259" key="10">
    <source>
        <dbReference type="Pfam" id="PF04290"/>
    </source>
</evidence>
<comment type="function">
    <text evidence="9">Part of the tripartite ATP-independent periplasmic (TRAP) transport system.</text>
</comment>
<keyword evidence="5 9" id="KW-0812">Transmembrane</keyword>
<feature type="domain" description="Tripartite ATP-independent periplasmic transporters DctQ component" evidence="10">
    <location>
        <begin position="20"/>
        <end position="148"/>
    </location>
</feature>
<dbReference type="InterPro" id="IPR055348">
    <property type="entry name" value="DctQ"/>
</dbReference>
<dbReference type="EMBL" id="CACVAY010000007">
    <property type="protein sequence ID" value="CAA6801005.1"/>
    <property type="molecule type" value="Genomic_DNA"/>
</dbReference>
<organism evidence="11">
    <name type="scientific">uncultured Thiotrichaceae bacterium</name>
    <dbReference type="NCBI Taxonomy" id="298394"/>
    <lineage>
        <taxon>Bacteria</taxon>
        <taxon>Pseudomonadati</taxon>
        <taxon>Pseudomonadota</taxon>
        <taxon>Gammaproteobacteria</taxon>
        <taxon>Thiotrichales</taxon>
        <taxon>Thiotrichaceae</taxon>
        <taxon>environmental samples</taxon>
    </lineage>
</organism>
<keyword evidence="4 9" id="KW-0997">Cell inner membrane</keyword>
<dbReference type="Pfam" id="PF04290">
    <property type="entry name" value="DctQ"/>
    <property type="match status" value="1"/>
</dbReference>
<dbReference type="GO" id="GO:0022857">
    <property type="term" value="F:transmembrane transporter activity"/>
    <property type="evidence" value="ECO:0007669"/>
    <property type="project" value="UniProtKB-UniRule"/>
</dbReference>
<feature type="transmembrane region" description="Helical" evidence="9">
    <location>
        <begin position="12"/>
        <end position="34"/>
    </location>
</feature>
<evidence type="ECO:0000256" key="9">
    <source>
        <dbReference type="RuleBase" id="RU369079"/>
    </source>
</evidence>
<gene>
    <name evidence="11" type="ORF">HELGO_WM10492</name>
</gene>
<keyword evidence="3" id="KW-1003">Cell membrane</keyword>
<protein>
    <recommendedName>
        <fullName evidence="9">TRAP transporter small permease protein</fullName>
    </recommendedName>
</protein>
<dbReference type="PANTHER" id="PTHR35011:SF2">
    <property type="entry name" value="2,3-DIKETO-L-GULONATE TRAP TRANSPORTER SMALL PERMEASE PROTEIN YIAM"/>
    <property type="match status" value="1"/>
</dbReference>
<sequence>MVNIIHKLEENIIALLLVAMTLLVFFETILRFFFGTGLIWAEELTLHLSAWLVLFGASYGLRVGAHIGVDFLVKKLPDATQRIVTSIMLSMALVYCGLFIYGAWVYLSKMHQIDIPMEDIEIPLWIAHSILLIGFVLFAIRLLEIGYRVIKGEQTRLKIHDEAEESLHLKEELESTPLGGSAK</sequence>
<comment type="subunit">
    <text evidence="9">The complex comprises the extracytoplasmic solute receptor protein and the two transmembrane proteins.</text>
</comment>
<comment type="similarity">
    <text evidence="8 9">Belongs to the TRAP transporter small permease family.</text>
</comment>
<dbReference type="GO" id="GO:0005886">
    <property type="term" value="C:plasma membrane"/>
    <property type="evidence" value="ECO:0007669"/>
    <property type="project" value="UniProtKB-SubCell"/>
</dbReference>
<keyword evidence="6 9" id="KW-1133">Transmembrane helix</keyword>
<reference evidence="11" key="1">
    <citation type="submission" date="2020-01" db="EMBL/GenBank/DDBJ databases">
        <authorList>
            <person name="Meier V. D."/>
            <person name="Meier V D."/>
        </authorList>
    </citation>
    <scope>NUCLEOTIDE SEQUENCE</scope>
    <source>
        <strain evidence="11">HLG_WM_MAG_07</strain>
    </source>
</reference>
<accession>A0A6S6SD92</accession>
<evidence type="ECO:0000256" key="1">
    <source>
        <dbReference type="ARBA" id="ARBA00004429"/>
    </source>
</evidence>
<feature type="transmembrane region" description="Helical" evidence="9">
    <location>
        <begin position="46"/>
        <end position="65"/>
    </location>
</feature>
<evidence type="ECO:0000256" key="7">
    <source>
        <dbReference type="ARBA" id="ARBA00023136"/>
    </source>
</evidence>
<dbReference type="AlphaFoldDB" id="A0A6S6SD92"/>